<gene>
    <name evidence="1" type="ORF">LCGC14_0930850</name>
</gene>
<comment type="caution">
    <text evidence="1">The sequence shown here is derived from an EMBL/GenBank/DDBJ whole genome shotgun (WGS) entry which is preliminary data.</text>
</comment>
<name>A0A0F9R6I6_9ZZZZ</name>
<accession>A0A0F9R6I6</accession>
<sequence>MLIFTFEGEKSGVSQELAYCIHENKDFLIFAEEKTEGENLFAGSTIIEGRLRKIGNRLIKFPENDYAELHYAVFARIHDFFL</sequence>
<dbReference type="EMBL" id="LAZR01003197">
    <property type="protein sequence ID" value="KKN20906.1"/>
    <property type="molecule type" value="Genomic_DNA"/>
</dbReference>
<proteinExistence type="predicted"/>
<protein>
    <submittedName>
        <fullName evidence="1">Uncharacterized protein</fullName>
    </submittedName>
</protein>
<dbReference type="AlphaFoldDB" id="A0A0F9R6I6"/>
<reference evidence="1" key="1">
    <citation type="journal article" date="2015" name="Nature">
        <title>Complex archaea that bridge the gap between prokaryotes and eukaryotes.</title>
        <authorList>
            <person name="Spang A."/>
            <person name="Saw J.H."/>
            <person name="Jorgensen S.L."/>
            <person name="Zaremba-Niedzwiedzka K."/>
            <person name="Martijn J."/>
            <person name="Lind A.E."/>
            <person name="van Eijk R."/>
            <person name="Schleper C."/>
            <person name="Guy L."/>
            <person name="Ettema T.J."/>
        </authorList>
    </citation>
    <scope>NUCLEOTIDE SEQUENCE</scope>
</reference>
<organism evidence="1">
    <name type="scientific">marine sediment metagenome</name>
    <dbReference type="NCBI Taxonomy" id="412755"/>
    <lineage>
        <taxon>unclassified sequences</taxon>
        <taxon>metagenomes</taxon>
        <taxon>ecological metagenomes</taxon>
    </lineage>
</organism>
<evidence type="ECO:0000313" key="1">
    <source>
        <dbReference type="EMBL" id="KKN20906.1"/>
    </source>
</evidence>